<dbReference type="EMBL" id="UINC01139814">
    <property type="protein sequence ID" value="SVD26595.1"/>
    <property type="molecule type" value="Genomic_DNA"/>
</dbReference>
<dbReference type="PANTHER" id="PTHR12277:SF81">
    <property type="entry name" value="PROTEIN ABHD13"/>
    <property type="match status" value="1"/>
</dbReference>
<feature type="non-terminal residue" evidence="1">
    <location>
        <position position="124"/>
    </location>
</feature>
<name>A0A382TY21_9ZZZZ</name>
<dbReference type="InterPro" id="IPR029058">
    <property type="entry name" value="AB_hydrolase_fold"/>
</dbReference>
<accession>A0A382TY21</accession>
<reference evidence="1" key="1">
    <citation type="submission" date="2018-05" db="EMBL/GenBank/DDBJ databases">
        <authorList>
            <person name="Lanie J.A."/>
            <person name="Ng W.-L."/>
            <person name="Kazmierczak K.M."/>
            <person name="Andrzejewski T.M."/>
            <person name="Davidsen T.M."/>
            <person name="Wayne K.J."/>
            <person name="Tettelin H."/>
            <person name="Glass J.I."/>
            <person name="Rusch D."/>
            <person name="Podicherti R."/>
            <person name="Tsui H.-C.T."/>
            <person name="Winkler M.E."/>
        </authorList>
    </citation>
    <scope>NUCLEOTIDE SEQUENCE</scope>
</reference>
<dbReference type="PANTHER" id="PTHR12277">
    <property type="entry name" value="ALPHA/BETA HYDROLASE DOMAIN-CONTAINING PROTEIN"/>
    <property type="match status" value="1"/>
</dbReference>
<organism evidence="1">
    <name type="scientific">marine metagenome</name>
    <dbReference type="NCBI Taxonomy" id="408172"/>
    <lineage>
        <taxon>unclassified sequences</taxon>
        <taxon>metagenomes</taxon>
        <taxon>ecological metagenomes</taxon>
    </lineage>
</organism>
<protein>
    <recommendedName>
        <fullName evidence="2">Alpha/beta hydrolase</fullName>
    </recommendedName>
</protein>
<evidence type="ECO:0008006" key="2">
    <source>
        <dbReference type="Google" id="ProtNLM"/>
    </source>
</evidence>
<dbReference type="SUPFAM" id="SSF53474">
    <property type="entry name" value="alpha/beta-Hydrolases"/>
    <property type="match status" value="1"/>
</dbReference>
<sequence length="124" mass="14574">MKNIFLFFYQRKLLYYPNINVGDSHTISHKIEKVLIPSENDLVAWHYKNNENYKTLVFFHGNAGGLSNRIHKLNELSKLKLNYLIFAYRGFNGNNGKPTEQGLYEDADKAIDWLKSKDIYEKDI</sequence>
<dbReference type="Gene3D" id="3.40.50.1820">
    <property type="entry name" value="alpha/beta hydrolase"/>
    <property type="match status" value="1"/>
</dbReference>
<gene>
    <name evidence="1" type="ORF">METZ01_LOCUS379449</name>
</gene>
<evidence type="ECO:0000313" key="1">
    <source>
        <dbReference type="EMBL" id="SVD26595.1"/>
    </source>
</evidence>
<proteinExistence type="predicted"/>
<dbReference type="AlphaFoldDB" id="A0A382TY21"/>